<accession>A0AA88YJL3</accession>
<dbReference type="InterPro" id="IPR002190">
    <property type="entry name" value="MHD_dom"/>
</dbReference>
<dbReference type="Proteomes" id="UP001186944">
    <property type="component" value="Unassembled WGS sequence"/>
</dbReference>
<protein>
    <recommendedName>
        <fullName evidence="1">MAGE domain-containing protein</fullName>
    </recommendedName>
</protein>
<dbReference type="Gene3D" id="1.10.10.1210">
    <property type="entry name" value="MAGE homology domain, winged helix WH2 motif"/>
    <property type="match status" value="1"/>
</dbReference>
<evidence type="ECO:0000259" key="1">
    <source>
        <dbReference type="PROSITE" id="PS50838"/>
    </source>
</evidence>
<dbReference type="GO" id="GO:0005634">
    <property type="term" value="C:nucleus"/>
    <property type="evidence" value="ECO:0007669"/>
    <property type="project" value="TreeGrafter"/>
</dbReference>
<dbReference type="PROSITE" id="PS50838">
    <property type="entry name" value="MAGE"/>
    <property type="match status" value="1"/>
</dbReference>
<reference evidence="2" key="1">
    <citation type="submission" date="2019-08" db="EMBL/GenBank/DDBJ databases">
        <title>The improved chromosome-level genome for the pearl oyster Pinctada fucata martensii using PacBio sequencing and Hi-C.</title>
        <authorList>
            <person name="Zheng Z."/>
        </authorList>
    </citation>
    <scope>NUCLEOTIDE SEQUENCE</scope>
    <source>
        <strain evidence="2">ZZ-2019</strain>
        <tissue evidence="2">Adductor muscle</tissue>
    </source>
</reference>
<dbReference type="SMART" id="SM01373">
    <property type="entry name" value="MAGE"/>
    <property type="match status" value="1"/>
</dbReference>
<feature type="non-terminal residue" evidence="2">
    <location>
        <position position="1"/>
    </location>
</feature>
<dbReference type="InterPro" id="IPR041899">
    <property type="entry name" value="MAGE_WH2"/>
</dbReference>
<name>A0AA88YJL3_PINIB</name>
<dbReference type="Pfam" id="PF01454">
    <property type="entry name" value="MAGE"/>
    <property type="match status" value="1"/>
</dbReference>
<gene>
    <name evidence="2" type="ORF">FSP39_012153</name>
</gene>
<dbReference type="PANTHER" id="PTHR11736:SF14">
    <property type="entry name" value="NSE3 HOMOLOG, SMC5-SMC6 COMPLEX COMPONENT"/>
    <property type="match status" value="1"/>
</dbReference>
<sequence>LTQVFGIRLISLEDKQKGTYILVNTLDTDIDDLTADHNVPQVINPVEWSEEDNAKTGLLMVILSAIFMNGEVMMDTQLWHMLKKVGIDPDYTHEEFGDIKKLITQEFVRQGYIDYIRHPNSDPPVFEFRWGARAKHEVLKRSCMDFVSQLYEIEPEQWKSQWQMVLEEEQPGGQGD</sequence>
<dbReference type="InterPro" id="IPR037445">
    <property type="entry name" value="MAGE"/>
</dbReference>
<evidence type="ECO:0000313" key="2">
    <source>
        <dbReference type="EMBL" id="KAK3102552.1"/>
    </source>
</evidence>
<organism evidence="2 3">
    <name type="scientific">Pinctada imbricata</name>
    <name type="common">Atlantic pearl-oyster</name>
    <name type="synonym">Pinctada martensii</name>
    <dbReference type="NCBI Taxonomy" id="66713"/>
    <lineage>
        <taxon>Eukaryota</taxon>
        <taxon>Metazoa</taxon>
        <taxon>Spiralia</taxon>
        <taxon>Lophotrochozoa</taxon>
        <taxon>Mollusca</taxon>
        <taxon>Bivalvia</taxon>
        <taxon>Autobranchia</taxon>
        <taxon>Pteriomorphia</taxon>
        <taxon>Pterioida</taxon>
        <taxon>Pterioidea</taxon>
        <taxon>Pteriidae</taxon>
        <taxon>Pinctada</taxon>
    </lineage>
</organism>
<dbReference type="FunFam" id="1.10.10.1210:FF:000001">
    <property type="entry name" value="melanoma-associated antigen D1"/>
    <property type="match status" value="1"/>
</dbReference>
<dbReference type="PANTHER" id="PTHR11736">
    <property type="entry name" value="MELANOMA-ASSOCIATED ANTIGEN MAGE ANTIGEN"/>
    <property type="match status" value="1"/>
</dbReference>
<dbReference type="EMBL" id="VSWD01000005">
    <property type="protein sequence ID" value="KAK3102552.1"/>
    <property type="molecule type" value="Genomic_DNA"/>
</dbReference>
<proteinExistence type="predicted"/>
<comment type="caution">
    <text evidence="2">The sequence shown here is derived from an EMBL/GenBank/DDBJ whole genome shotgun (WGS) entry which is preliminary data.</text>
</comment>
<keyword evidence="3" id="KW-1185">Reference proteome</keyword>
<feature type="domain" description="MAGE" evidence="1">
    <location>
        <begin position="1"/>
        <end position="165"/>
    </location>
</feature>
<evidence type="ECO:0000313" key="3">
    <source>
        <dbReference type="Proteomes" id="UP001186944"/>
    </source>
</evidence>
<dbReference type="AlphaFoldDB" id="A0AA88YJL3"/>